<dbReference type="AlphaFoldDB" id="A0AA88L744"/>
<feature type="compositionally biased region" description="Basic and acidic residues" evidence="1">
    <location>
        <begin position="138"/>
        <end position="149"/>
    </location>
</feature>
<organism evidence="2 3">
    <name type="scientific">Artemia franciscana</name>
    <name type="common">Brine shrimp</name>
    <name type="synonym">Artemia sanfranciscana</name>
    <dbReference type="NCBI Taxonomy" id="6661"/>
    <lineage>
        <taxon>Eukaryota</taxon>
        <taxon>Metazoa</taxon>
        <taxon>Ecdysozoa</taxon>
        <taxon>Arthropoda</taxon>
        <taxon>Crustacea</taxon>
        <taxon>Branchiopoda</taxon>
        <taxon>Anostraca</taxon>
        <taxon>Artemiidae</taxon>
        <taxon>Artemia</taxon>
    </lineage>
</organism>
<feature type="compositionally biased region" description="Polar residues" evidence="1">
    <location>
        <begin position="79"/>
        <end position="97"/>
    </location>
</feature>
<feature type="compositionally biased region" description="Basic and acidic residues" evidence="1">
    <location>
        <begin position="62"/>
        <end position="77"/>
    </location>
</feature>
<feature type="region of interest" description="Disordered" evidence="1">
    <location>
        <begin position="1"/>
        <end position="227"/>
    </location>
</feature>
<sequence length="385" mass="43495">MRLEYQSSLKPELLRKRSVSSSSEVSITSANAEEEDKSQILAELPPTELLERNSELSIASTNREEESKSVESFDGHSELSITKTEDNNTSNMASNRCMSKVPIPNTNTEEKDQPRIFTELPPVELIDRKTDLSITSKNGEEETKSHESIGKNSKQSITKTNTEDKSNLVSSRSSSKVLVTNKNTEGKDKLHTYTEEPILESLEKSTELSVTSANREEESESLESLSRNTELFIPKANTQQKAKSTFASNRASEVSVAITHTEEKDKPHIIAYVTSSESFETYSEASIINTKEDSESPDRNPEIFATDPNGEREDASNSEHDVTFNPINGNSKVYMLNTNNEEKEESEIKGCRPKRTPEHAHHWRKKGYEKKKKLDPFEENYRYLC</sequence>
<keyword evidence="3" id="KW-1185">Reference proteome</keyword>
<feature type="compositionally biased region" description="Basic and acidic residues" evidence="1">
    <location>
        <begin position="309"/>
        <end position="322"/>
    </location>
</feature>
<comment type="caution">
    <text evidence="2">The sequence shown here is derived from an EMBL/GenBank/DDBJ whole genome shotgun (WGS) entry which is preliminary data.</text>
</comment>
<proteinExistence type="predicted"/>
<feature type="compositionally biased region" description="Polar residues" evidence="1">
    <location>
        <begin position="150"/>
        <end position="160"/>
    </location>
</feature>
<protein>
    <submittedName>
        <fullName evidence="2">Uncharacterized protein</fullName>
    </submittedName>
</protein>
<evidence type="ECO:0000313" key="3">
    <source>
        <dbReference type="Proteomes" id="UP001187531"/>
    </source>
</evidence>
<feature type="compositionally biased region" description="Polar residues" evidence="1">
    <location>
        <begin position="325"/>
        <end position="339"/>
    </location>
</feature>
<feature type="compositionally biased region" description="Basic and acidic residues" evidence="1">
    <location>
        <begin position="290"/>
        <end position="301"/>
    </location>
</feature>
<feature type="compositionally biased region" description="Low complexity" evidence="1">
    <location>
        <begin position="167"/>
        <end position="179"/>
    </location>
</feature>
<dbReference type="EMBL" id="JAVRJZ010000007">
    <property type="protein sequence ID" value="KAK2720898.1"/>
    <property type="molecule type" value="Genomic_DNA"/>
</dbReference>
<reference evidence="2" key="1">
    <citation type="submission" date="2023-07" db="EMBL/GenBank/DDBJ databases">
        <title>Chromosome-level genome assembly of Artemia franciscana.</title>
        <authorList>
            <person name="Jo E."/>
        </authorList>
    </citation>
    <scope>NUCLEOTIDE SEQUENCE</scope>
    <source>
        <tissue evidence="2">Whole body</tissue>
    </source>
</reference>
<feature type="compositionally biased region" description="Basic and acidic residues" evidence="1">
    <location>
        <begin position="346"/>
        <end position="360"/>
    </location>
</feature>
<name>A0AA88L744_ARTSF</name>
<gene>
    <name evidence="2" type="ORF">QYM36_004697</name>
</gene>
<dbReference type="Proteomes" id="UP001187531">
    <property type="component" value="Unassembled WGS sequence"/>
</dbReference>
<feature type="region of interest" description="Disordered" evidence="1">
    <location>
        <begin position="289"/>
        <end position="368"/>
    </location>
</feature>
<feature type="compositionally biased region" description="Basic and acidic residues" evidence="1">
    <location>
        <begin position="184"/>
        <end position="194"/>
    </location>
</feature>
<evidence type="ECO:0000313" key="2">
    <source>
        <dbReference type="EMBL" id="KAK2720898.1"/>
    </source>
</evidence>
<accession>A0AA88L744</accession>
<evidence type="ECO:0000256" key="1">
    <source>
        <dbReference type="SAM" id="MobiDB-lite"/>
    </source>
</evidence>